<dbReference type="EMBL" id="CP102774">
    <property type="protein sequence ID" value="UZF89881.1"/>
    <property type="molecule type" value="Genomic_DNA"/>
</dbReference>
<sequence length="343" mass="38247">MRRGTGIINNELYVGRLVWNRLRYIKDPSTGKRVSRLNPETGWIIKDVPDLRVVDDELWWAARARQDEIADKFAKVAEGVREHHRRNRLNVARRPRTLLSGLIFCGRCGGPYSLRGPQRYACSNHVSKATCDNSRTIRQDALESRVLAGLKDRMMAPEVVEEAMRAYAQETNRLNRERRSNGDACRRELGKLEKQITGIVEAIADGMYHPSMKLKMTGLEARKEELTALLADAPTDTPDLLPSAASIYASKVTALAASLNQPDARPEAAEALRLLIEKIVQTPGLQRGEMFATLHGELGTILDWTERQVVGGITKTNTPGAVLTGVYVSMVAGARFELTTFRL</sequence>
<dbReference type="AlphaFoldDB" id="A0A9E8A1N4"/>
<proteinExistence type="predicted"/>
<dbReference type="PANTHER" id="PTHR30461">
    <property type="entry name" value="DNA-INVERTASE FROM LAMBDOID PROPHAGE"/>
    <property type="match status" value="1"/>
</dbReference>
<evidence type="ECO:0000259" key="2">
    <source>
        <dbReference type="Pfam" id="PF13408"/>
    </source>
</evidence>
<accession>A0A9E8A1N4</accession>
<dbReference type="Pfam" id="PF13408">
    <property type="entry name" value="Zn_ribbon_recom"/>
    <property type="match status" value="1"/>
</dbReference>
<evidence type="ECO:0000313" key="3">
    <source>
        <dbReference type="EMBL" id="UZF89881.1"/>
    </source>
</evidence>
<protein>
    <submittedName>
        <fullName evidence="3">Recombinase zinc beta ribbon domain-containing protein</fullName>
    </submittedName>
</protein>
<dbReference type="InterPro" id="IPR025827">
    <property type="entry name" value="Zn_ribbon_recom_dom"/>
</dbReference>
<dbReference type="InterPro" id="IPR011109">
    <property type="entry name" value="DNA_bind_recombinase_dom"/>
</dbReference>
<feature type="domain" description="Recombinase zinc beta ribbon" evidence="2">
    <location>
        <begin position="98"/>
        <end position="150"/>
    </location>
</feature>
<dbReference type="Pfam" id="PF07508">
    <property type="entry name" value="Recombinase"/>
    <property type="match status" value="1"/>
</dbReference>
<dbReference type="InterPro" id="IPR050639">
    <property type="entry name" value="SSR_resolvase"/>
</dbReference>
<dbReference type="PANTHER" id="PTHR30461:SF23">
    <property type="entry name" value="DNA RECOMBINASE-RELATED"/>
    <property type="match status" value="1"/>
</dbReference>
<reference evidence="3" key="1">
    <citation type="submission" date="2022-08" db="EMBL/GenBank/DDBJ databases">
        <title>Complete Genome Sequences of 2 Bosea sp. soil isolates.</title>
        <authorList>
            <person name="Alvarez Arevalo M."/>
            <person name="Sterndorff E.B."/>
            <person name="Faurdal D."/>
            <person name="Joergensen T.S."/>
            <person name="Weber T."/>
        </authorList>
    </citation>
    <scope>NUCLEOTIDE SEQUENCE</scope>
    <source>
        <strain evidence="3">NBC_00436</strain>
    </source>
</reference>
<feature type="domain" description="Recombinase" evidence="1">
    <location>
        <begin position="6"/>
        <end position="67"/>
    </location>
</feature>
<dbReference type="Gene3D" id="3.90.1750.20">
    <property type="entry name" value="Putative Large Serine Recombinase, Chain B, Domain 2"/>
    <property type="match status" value="1"/>
</dbReference>
<dbReference type="GO" id="GO:0000150">
    <property type="term" value="F:DNA strand exchange activity"/>
    <property type="evidence" value="ECO:0007669"/>
    <property type="project" value="InterPro"/>
</dbReference>
<gene>
    <name evidence="3" type="ORF">NWE54_21000</name>
</gene>
<dbReference type="InterPro" id="IPR038109">
    <property type="entry name" value="DNA_bind_recomb_sf"/>
</dbReference>
<dbReference type="GO" id="GO:0003677">
    <property type="term" value="F:DNA binding"/>
    <property type="evidence" value="ECO:0007669"/>
    <property type="project" value="InterPro"/>
</dbReference>
<name>A0A9E8A1N4_9HYPH</name>
<organism evidence="3">
    <name type="scientific">Bosea sp. NBC_00436</name>
    <dbReference type="NCBI Taxonomy" id="2969620"/>
    <lineage>
        <taxon>Bacteria</taxon>
        <taxon>Pseudomonadati</taxon>
        <taxon>Pseudomonadota</taxon>
        <taxon>Alphaproteobacteria</taxon>
        <taxon>Hyphomicrobiales</taxon>
        <taxon>Boseaceae</taxon>
        <taxon>Bosea</taxon>
    </lineage>
</organism>
<evidence type="ECO:0000259" key="1">
    <source>
        <dbReference type="Pfam" id="PF07508"/>
    </source>
</evidence>